<dbReference type="OrthoDB" id="421226at2759"/>
<keyword evidence="2" id="KW-1185">Reference proteome</keyword>
<accession>A0A4Y2QUA8</accession>
<dbReference type="EMBL" id="BGPR01014813">
    <property type="protein sequence ID" value="GBN66810.1"/>
    <property type="molecule type" value="Genomic_DNA"/>
</dbReference>
<evidence type="ECO:0000313" key="2">
    <source>
        <dbReference type="Proteomes" id="UP000499080"/>
    </source>
</evidence>
<gene>
    <name evidence="1" type="ORF">AVEN_122163_1</name>
</gene>
<name>A0A4Y2QUA8_ARAVE</name>
<comment type="caution">
    <text evidence="1">The sequence shown here is derived from an EMBL/GenBank/DDBJ whole genome shotgun (WGS) entry which is preliminary data.</text>
</comment>
<organism evidence="1 2">
    <name type="scientific">Araneus ventricosus</name>
    <name type="common">Orbweaver spider</name>
    <name type="synonym">Epeira ventricosa</name>
    <dbReference type="NCBI Taxonomy" id="182803"/>
    <lineage>
        <taxon>Eukaryota</taxon>
        <taxon>Metazoa</taxon>
        <taxon>Ecdysozoa</taxon>
        <taxon>Arthropoda</taxon>
        <taxon>Chelicerata</taxon>
        <taxon>Arachnida</taxon>
        <taxon>Araneae</taxon>
        <taxon>Araneomorphae</taxon>
        <taxon>Entelegynae</taxon>
        <taxon>Araneoidea</taxon>
        <taxon>Araneidae</taxon>
        <taxon>Araneus</taxon>
    </lineage>
</organism>
<sequence>MGQNDTTGKTSVNEGFMLPKKGWSDEDAGRIVEVWLDLISFIAGGRGCSVTEVANYENAGQDCGNGTIALDSTEKTIEGTKKTTTINWDLDGKDWFLFAESGENYVSCFLTMNCWLSCGTILADVVGWMVPYGRRL</sequence>
<reference evidence="1 2" key="1">
    <citation type="journal article" date="2019" name="Sci. Rep.">
        <title>Orb-weaving spider Araneus ventricosus genome elucidates the spidroin gene catalogue.</title>
        <authorList>
            <person name="Kono N."/>
            <person name="Nakamura H."/>
            <person name="Ohtoshi R."/>
            <person name="Moran D.A.P."/>
            <person name="Shinohara A."/>
            <person name="Yoshida Y."/>
            <person name="Fujiwara M."/>
            <person name="Mori M."/>
            <person name="Tomita M."/>
            <person name="Arakawa K."/>
        </authorList>
    </citation>
    <scope>NUCLEOTIDE SEQUENCE [LARGE SCALE GENOMIC DNA]</scope>
</reference>
<proteinExistence type="predicted"/>
<dbReference type="Proteomes" id="UP000499080">
    <property type="component" value="Unassembled WGS sequence"/>
</dbReference>
<protein>
    <submittedName>
        <fullName evidence="1">Uncharacterized protein</fullName>
    </submittedName>
</protein>
<dbReference type="AlphaFoldDB" id="A0A4Y2QUA8"/>
<evidence type="ECO:0000313" key="1">
    <source>
        <dbReference type="EMBL" id="GBN66810.1"/>
    </source>
</evidence>